<protein>
    <recommendedName>
        <fullName evidence="2">peptidylprolyl isomerase</fullName>
        <ecNumber evidence="2">5.2.1.8</ecNumber>
    </recommendedName>
</protein>
<dbReference type="PANTHER" id="PTHR43811:SF19">
    <property type="entry name" value="39 KDA FK506-BINDING NUCLEAR PROTEIN"/>
    <property type="match status" value="1"/>
</dbReference>
<evidence type="ECO:0000256" key="2">
    <source>
        <dbReference type="ARBA" id="ARBA00013194"/>
    </source>
</evidence>
<gene>
    <name evidence="6" type="ORF">MNBD_GAMMA12-2752</name>
</gene>
<name>A0A3B0Y0C5_9ZZZZ</name>
<evidence type="ECO:0000256" key="3">
    <source>
        <dbReference type="ARBA" id="ARBA00023110"/>
    </source>
</evidence>
<keyword evidence="4 6" id="KW-0413">Isomerase</keyword>
<accession>A0A3B0Y0C5</accession>
<dbReference type="SUPFAM" id="SSF54534">
    <property type="entry name" value="FKBP-like"/>
    <property type="match status" value="1"/>
</dbReference>
<dbReference type="Pfam" id="PF01346">
    <property type="entry name" value="FKBP_N"/>
    <property type="match status" value="1"/>
</dbReference>
<comment type="catalytic activity">
    <reaction evidence="1">
        <text>[protein]-peptidylproline (omega=180) = [protein]-peptidylproline (omega=0)</text>
        <dbReference type="Rhea" id="RHEA:16237"/>
        <dbReference type="Rhea" id="RHEA-COMP:10747"/>
        <dbReference type="Rhea" id="RHEA-COMP:10748"/>
        <dbReference type="ChEBI" id="CHEBI:83833"/>
        <dbReference type="ChEBI" id="CHEBI:83834"/>
        <dbReference type="EC" id="5.2.1.8"/>
    </reaction>
</comment>
<dbReference type="Gene3D" id="3.10.50.40">
    <property type="match status" value="1"/>
</dbReference>
<dbReference type="AlphaFoldDB" id="A0A3B0Y0C5"/>
<dbReference type="GO" id="GO:0006457">
    <property type="term" value="P:protein folding"/>
    <property type="evidence" value="ECO:0007669"/>
    <property type="project" value="InterPro"/>
</dbReference>
<dbReference type="PROSITE" id="PS51257">
    <property type="entry name" value="PROKAR_LIPOPROTEIN"/>
    <property type="match status" value="1"/>
</dbReference>
<reference evidence="6" key="1">
    <citation type="submission" date="2018-06" db="EMBL/GenBank/DDBJ databases">
        <authorList>
            <person name="Zhirakovskaya E."/>
        </authorList>
    </citation>
    <scope>NUCLEOTIDE SEQUENCE</scope>
</reference>
<dbReference type="PANTHER" id="PTHR43811">
    <property type="entry name" value="FKBP-TYPE PEPTIDYL-PROLYL CIS-TRANS ISOMERASE FKPA"/>
    <property type="match status" value="1"/>
</dbReference>
<dbReference type="InterPro" id="IPR000774">
    <property type="entry name" value="PPIase_FKBP_N"/>
</dbReference>
<evidence type="ECO:0000256" key="1">
    <source>
        <dbReference type="ARBA" id="ARBA00000971"/>
    </source>
</evidence>
<dbReference type="Pfam" id="PF00254">
    <property type="entry name" value="FKBP_C"/>
    <property type="match status" value="1"/>
</dbReference>
<evidence type="ECO:0000259" key="5">
    <source>
        <dbReference type="PROSITE" id="PS50059"/>
    </source>
</evidence>
<evidence type="ECO:0000313" key="6">
    <source>
        <dbReference type="EMBL" id="VAW74098.1"/>
    </source>
</evidence>
<dbReference type="GO" id="GO:0003755">
    <property type="term" value="F:peptidyl-prolyl cis-trans isomerase activity"/>
    <property type="evidence" value="ECO:0007669"/>
    <property type="project" value="UniProtKB-KW"/>
</dbReference>
<dbReference type="InterPro" id="IPR046357">
    <property type="entry name" value="PPIase_dom_sf"/>
</dbReference>
<evidence type="ECO:0000256" key="4">
    <source>
        <dbReference type="ARBA" id="ARBA00023235"/>
    </source>
</evidence>
<feature type="domain" description="PPIase FKBP-type" evidence="5">
    <location>
        <begin position="74"/>
        <end position="160"/>
    </location>
</feature>
<organism evidence="6">
    <name type="scientific">hydrothermal vent metagenome</name>
    <dbReference type="NCBI Taxonomy" id="652676"/>
    <lineage>
        <taxon>unclassified sequences</taxon>
        <taxon>metagenomes</taxon>
        <taxon>ecological metagenomes</taxon>
    </lineage>
</organism>
<keyword evidence="3" id="KW-0697">Rotamase</keyword>
<dbReference type="InterPro" id="IPR001179">
    <property type="entry name" value="PPIase_FKBP_dom"/>
</dbReference>
<proteinExistence type="predicted"/>
<dbReference type="PROSITE" id="PS50059">
    <property type="entry name" value="FKBP_PPIASE"/>
    <property type="match status" value="1"/>
</dbReference>
<dbReference type="FunFam" id="3.10.50.40:FF:000006">
    <property type="entry name" value="Peptidyl-prolyl cis-trans isomerase"/>
    <property type="match status" value="1"/>
</dbReference>
<dbReference type="EMBL" id="UOFL01000050">
    <property type="protein sequence ID" value="VAW74098.1"/>
    <property type="molecule type" value="Genomic_DNA"/>
</dbReference>
<dbReference type="EC" id="5.2.1.8" evidence="2"/>
<sequence>MRLKKLILPLGLMLSCGLSSSVIAVNMSVTASITEVAGSSFRNKNKARKGVVTLDNGIQYEILKKGTGPKPKITDRVTVHYHGTLITGKIFDSSVKRGQPATFPVSGVIKGWQIIVPMMPIGSKWKVVIPPELAYGNRGAGALIGPGTTLVFEIELLSVTK</sequence>